<evidence type="ECO:0000256" key="5">
    <source>
        <dbReference type="ARBA" id="ARBA00023157"/>
    </source>
</evidence>
<evidence type="ECO:0000256" key="1">
    <source>
        <dbReference type="ARBA" id="ARBA00004613"/>
    </source>
</evidence>
<sequence length="1246" mass="129250">MWRSLLSLLLLCGLHCLEAQRRDEEEEDTRTRRRNTGRSLTTNLISKNGQNRVAEDCSLELAFLVDSSESAKDNHAQEKQLVIDVVDRLGGVRFQGERSLNFRTALLQYSSSSKTEQTFQEWQGVANFKARIRDLPYIGQGTYTTYAITNLTHLYERETFPGTVRVALLLTDGEFHPRNPDIFSAMADARSHGVFFFMVGITPAATELGNVQQLRMLADTPAPRFLHNLQDKGIVEKVVKEITDLVNEECRPAQSPCSCDKGERGSPGSAGKKGRPGDDGIPGPKGLKGEGGLSGLPGREGTSGTPGYKGERGERGECGTPGLKGDRGPEGPVGTRGSRGPQGVAGPHGDIGSEGPPGNKGERGLSGPPGIQGLPGVGLPGPKGYIGTQGLQGPPGPQGLGEPGLPGPQGPQGVQGEKGPQGEGFPGAKGERGGEGTKGPRGGPGISIKGDKGDFGPPGSSGPQGPPGAGVQGEKGIEGPRGPPGLRGTTGEGFTGAKGDQGLPGEAGSPGERGAGEPGPKGEPGFTGFAGVPGLPGEDGAPGQKGEPGVLGSRGPEGAPGVGTQGEKGDQGQRGVRGLSGPNGVSGPSGPKGEPGSAGRIGFPGMPGRSQVGPKGDIGSAGPAGPIGEAGYGFPGPKGDRGDQGPAGPYGPKGEGYPGPNGPPGLPGLPGEPGQEGLGFPGPKGDVGFRGLPGVTGPPGEGLQGPPGNQGRPGPPGPVGPQGISIQGPKGEPGSQGITGPRGPPGEGLHGAKGDRGSHGERGLKGIKGDLGDAGVPGESGRPGVKGEVGLTREDVIKLIKEICGCGVKCKNVPMELVFVIDSSESVGPDHYNIVKNFVAALVDRVTIGHNATRVGLVLYSHEVKTQFELTTYTNKQDVKQAVRNMPYMGEGTHTGSAIRMAIRAFNSARPSVRKVAVVITDGQTDKRDPVKLDIAVREAHAINVEMYALGIVNASDPTQAEFLHELYLIASDPDSEHTYLIDDFNTLPALESKLVNQFCEDDSGALIYNRVSGYLNGFNGYNGNNGQRNLIPNTNGYGNNNRQTLNGRNPLTPTDTHSETHRDTHTSSHSGTHSGTHTSPHSGTHSGTHTSTHSGTLSGTHTGTHSTSHSGTHTGTHTGTHSGRDRIHTAVIGGRTEHGGGATGDTHTLTHRHDNRTSVNRTSTSSVTYVPAPQPPFPEEIVPLDPRCELLLDPGSCREYIIRWYYDRQANACAQFWYGACEGNRNRFDTEEECKKTCVGRRADG</sequence>
<dbReference type="PANTHER" id="PTHR24023:SF854">
    <property type="entry name" value="COLLAGEN ALPHA-1(IV) CHAIN"/>
    <property type="match status" value="1"/>
</dbReference>
<dbReference type="PROSITE" id="PS50234">
    <property type="entry name" value="VWFA"/>
    <property type="match status" value="2"/>
</dbReference>
<dbReference type="InterPro" id="IPR008160">
    <property type="entry name" value="Collagen"/>
</dbReference>
<dbReference type="InterPro" id="IPR036880">
    <property type="entry name" value="Kunitz_BPTI_sf"/>
</dbReference>
<dbReference type="KEGG" id="char:105911941"/>
<dbReference type="Pfam" id="PF00092">
    <property type="entry name" value="VWA"/>
    <property type="match status" value="2"/>
</dbReference>
<evidence type="ECO:0000256" key="4">
    <source>
        <dbReference type="ARBA" id="ARBA00022737"/>
    </source>
</evidence>
<dbReference type="SMART" id="SM00327">
    <property type="entry name" value="VWA"/>
    <property type="match status" value="2"/>
</dbReference>
<dbReference type="FunFam" id="3.40.50.410:FF:000004">
    <property type="entry name" value="collagen alpha-6(VI) chain"/>
    <property type="match status" value="1"/>
</dbReference>
<dbReference type="OrthoDB" id="687730at2759"/>
<dbReference type="GeneID" id="105911941"/>
<dbReference type="InterPro" id="IPR002223">
    <property type="entry name" value="Kunitz_BPTI"/>
</dbReference>
<dbReference type="PANTHER" id="PTHR24023">
    <property type="entry name" value="COLLAGEN ALPHA"/>
    <property type="match status" value="1"/>
</dbReference>
<keyword evidence="2" id="KW-0964">Secreted</keyword>
<evidence type="ECO:0000256" key="3">
    <source>
        <dbReference type="ARBA" id="ARBA00022729"/>
    </source>
</evidence>
<feature type="compositionally biased region" description="Basic and acidic residues" evidence="7">
    <location>
        <begin position="1057"/>
        <end position="1067"/>
    </location>
</feature>
<organism evidence="11 12">
    <name type="scientific">Clupea harengus</name>
    <name type="common">Atlantic herring</name>
    <dbReference type="NCBI Taxonomy" id="7950"/>
    <lineage>
        <taxon>Eukaryota</taxon>
        <taxon>Metazoa</taxon>
        <taxon>Chordata</taxon>
        <taxon>Craniata</taxon>
        <taxon>Vertebrata</taxon>
        <taxon>Euteleostomi</taxon>
        <taxon>Actinopterygii</taxon>
        <taxon>Neopterygii</taxon>
        <taxon>Teleostei</taxon>
        <taxon>Clupei</taxon>
        <taxon>Clupeiformes</taxon>
        <taxon>Clupeoidei</taxon>
        <taxon>Clupeidae</taxon>
        <taxon>Clupea</taxon>
    </lineage>
</organism>
<feature type="domain" description="VWFA" evidence="9">
    <location>
        <begin position="816"/>
        <end position="999"/>
    </location>
</feature>
<reference evidence="12" key="1">
    <citation type="submission" date="2025-08" db="UniProtKB">
        <authorList>
            <consortium name="RefSeq"/>
        </authorList>
    </citation>
    <scope>IDENTIFICATION</scope>
</reference>
<feature type="compositionally biased region" description="Polar residues" evidence="7">
    <location>
        <begin position="1030"/>
        <end position="1056"/>
    </location>
</feature>
<feature type="chain" id="PRO_5027567798" evidence="8">
    <location>
        <begin position="20"/>
        <end position="1246"/>
    </location>
</feature>
<dbReference type="FunFam" id="4.10.410.10:FF:000045">
    <property type="entry name" value="Collagen type XXVIII alpha 1 a"/>
    <property type="match status" value="1"/>
</dbReference>
<protein>
    <submittedName>
        <fullName evidence="12">Collagen alpha-1(XXVIII) chain-like</fullName>
    </submittedName>
</protein>
<dbReference type="SUPFAM" id="SSF57362">
    <property type="entry name" value="BPTI-like"/>
    <property type="match status" value="1"/>
</dbReference>
<dbReference type="AlphaFoldDB" id="A0A6P8EV37"/>
<evidence type="ECO:0000256" key="2">
    <source>
        <dbReference type="ARBA" id="ARBA00022525"/>
    </source>
</evidence>
<dbReference type="Gene3D" id="3.40.50.410">
    <property type="entry name" value="von Willebrand factor, type A domain"/>
    <property type="match status" value="2"/>
</dbReference>
<keyword evidence="3 8" id="KW-0732">Signal</keyword>
<feature type="domain" description="BPTI/Kunitz inhibitor" evidence="10">
    <location>
        <begin position="1189"/>
        <end position="1239"/>
    </location>
</feature>
<keyword evidence="11" id="KW-1185">Reference proteome</keyword>
<evidence type="ECO:0000256" key="7">
    <source>
        <dbReference type="SAM" id="MobiDB-lite"/>
    </source>
</evidence>
<keyword evidence="6" id="KW-0325">Glycoprotein</keyword>
<dbReference type="InterPro" id="IPR036465">
    <property type="entry name" value="vWFA_dom_sf"/>
</dbReference>
<feature type="signal peptide" evidence="8">
    <location>
        <begin position="1"/>
        <end position="19"/>
    </location>
</feature>
<accession>A0A6P8EV37</accession>
<dbReference type="GO" id="GO:0004867">
    <property type="term" value="F:serine-type endopeptidase inhibitor activity"/>
    <property type="evidence" value="ECO:0007669"/>
    <property type="project" value="InterPro"/>
</dbReference>
<feature type="region of interest" description="Disordered" evidence="7">
    <location>
        <begin position="250"/>
        <end position="787"/>
    </location>
</feature>
<dbReference type="Pfam" id="PF01391">
    <property type="entry name" value="Collagen"/>
    <property type="match status" value="3"/>
</dbReference>
<feature type="compositionally biased region" description="Low complexity" evidence="7">
    <location>
        <begin position="1068"/>
        <end position="1122"/>
    </location>
</feature>
<dbReference type="GO" id="GO:0030198">
    <property type="term" value="P:extracellular matrix organization"/>
    <property type="evidence" value="ECO:0007669"/>
    <property type="project" value="TreeGrafter"/>
</dbReference>
<feature type="domain" description="VWFA" evidence="9">
    <location>
        <begin position="60"/>
        <end position="242"/>
    </location>
</feature>
<dbReference type="GO" id="GO:0005615">
    <property type="term" value="C:extracellular space"/>
    <property type="evidence" value="ECO:0007669"/>
    <property type="project" value="TreeGrafter"/>
</dbReference>
<keyword evidence="5" id="KW-1015">Disulfide bond</keyword>
<dbReference type="Pfam" id="PF00014">
    <property type="entry name" value="Kunitz_BPTI"/>
    <property type="match status" value="1"/>
</dbReference>
<dbReference type="GO" id="GO:0031012">
    <property type="term" value="C:extracellular matrix"/>
    <property type="evidence" value="ECO:0007669"/>
    <property type="project" value="TreeGrafter"/>
</dbReference>
<feature type="region of interest" description="Disordered" evidence="7">
    <location>
        <begin position="23"/>
        <end position="45"/>
    </location>
</feature>
<gene>
    <name evidence="12" type="primary">LOC105911941</name>
</gene>
<dbReference type="InterPro" id="IPR002035">
    <property type="entry name" value="VWF_A"/>
</dbReference>
<evidence type="ECO:0000259" key="10">
    <source>
        <dbReference type="PROSITE" id="PS50279"/>
    </source>
</evidence>
<comment type="subcellular location">
    <subcellularLocation>
        <location evidence="1">Secreted</location>
    </subcellularLocation>
</comment>
<dbReference type="PRINTS" id="PR00759">
    <property type="entry name" value="BASICPTASE"/>
</dbReference>
<keyword evidence="4" id="KW-0677">Repeat</keyword>
<dbReference type="PRINTS" id="PR00453">
    <property type="entry name" value="VWFADOMAIN"/>
</dbReference>
<dbReference type="SMART" id="SM00131">
    <property type="entry name" value="KU"/>
    <property type="match status" value="1"/>
</dbReference>
<dbReference type="RefSeq" id="XP_031414747.1">
    <property type="nucleotide sequence ID" value="XM_031558887.2"/>
</dbReference>
<evidence type="ECO:0000313" key="12">
    <source>
        <dbReference type="RefSeq" id="XP_031414747.1"/>
    </source>
</evidence>
<evidence type="ECO:0000256" key="8">
    <source>
        <dbReference type="SAM" id="SignalP"/>
    </source>
</evidence>
<dbReference type="Gene3D" id="4.10.410.10">
    <property type="entry name" value="Pancreatic trypsin inhibitor Kunitz domain"/>
    <property type="match status" value="1"/>
</dbReference>
<dbReference type="InterPro" id="IPR050149">
    <property type="entry name" value="Collagen_superfamily"/>
</dbReference>
<dbReference type="SUPFAM" id="SSF53300">
    <property type="entry name" value="vWA-like"/>
    <property type="match status" value="2"/>
</dbReference>
<dbReference type="PROSITE" id="PS50279">
    <property type="entry name" value="BPTI_KUNITZ_2"/>
    <property type="match status" value="1"/>
</dbReference>
<dbReference type="GO" id="GO:0030020">
    <property type="term" value="F:extracellular matrix structural constituent conferring tensile strength"/>
    <property type="evidence" value="ECO:0007669"/>
    <property type="project" value="TreeGrafter"/>
</dbReference>
<evidence type="ECO:0000259" key="9">
    <source>
        <dbReference type="PROSITE" id="PS50234"/>
    </source>
</evidence>
<feature type="compositionally biased region" description="Low complexity" evidence="7">
    <location>
        <begin position="579"/>
        <end position="598"/>
    </location>
</feature>
<proteinExistence type="predicted"/>
<feature type="compositionally biased region" description="Gly residues" evidence="7">
    <location>
        <begin position="436"/>
        <end position="445"/>
    </location>
</feature>
<feature type="compositionally biased region" description="Basic and acidic residues" evidence="7">
    <location>
        <begin position="750"/>
        <end position="771"/>
    </location>
</feature>
<evidence type="ECO:0000313" key="11">
    <source>
        <dbReference type="Proteomes" id="UP000515152"/>
    </source>
</evidence>
<evidence type="ECO:0000256" key="6">
    <source>
        <dbReference type="ARBA" id="ARBA00023180"/>
    </source>
</evidence>
<dbReference type="Proteomes" id="UP000515152">
    <property type="component" value="Chromosome 21"/>
</dbReference>
<name>A0A6P8EV37_CLUHA</name>
<dbReference type="CDD" id="cd22628">
    <property type="entry name" value="Kunitz_collagen_alpha1_XXVIII"/>
    <property type="match status" value="1"/>
</dbReference>
<feature type="region of interest" description="Disordered" evidence="7">
    <location>
        <begin position="1030"/>
        <end position="1161"/>
    </location>
</feature>
<dbReference type="CDD" id="cd01450">
    <property type="entry name" value="vWFA_subfamily_ECM"/>
    <property type="match status" value="1"/>
</dbReference>